<evidence type="ECO:0000256" key="2">
    <source>
        <dbReference type="ARBA" id="ARBA00022801"/>
    </source>
</evidence>
<protein>
    <submittedName>
        <fullName evidence="11">Glycosyl hydrolase family 2</fullName>
    </submittedName>
</protein>
<name>A0A9P6LJJ2_9PEZI</name>
<keyword evidence="5" id="KW-0732">Signal</keyword>
<dbReference type="InterPro" id="IPR013783">
    <property type="entry name" value="Ig-like_fold"/>
</dbReference>
<keyword evidence="12" id="KW-1185">Reference proteome</keyword>
<dbReference type="GO" id="GO:0004553">
    <property type="term" value="F:hydrolase activity, hydrolyzing O-glycosyl compounds"/>
    <property type="evidence" value="ECO:0007669"/>
    <property type="project" value="InterPro"/>
</dbReference>
<dbReference type="GO" id="GO:0005975">
    <property type="term" value="P:carbohydrate metabolic process"/>
    <property type="evidence" value="ECO:0007669"/>
    <property type="project" value="InterPro"/>
</dbReference>
<evidence type="ECO:0000313" key="11">
    <source>
        <dbReference type="EMBL" id="KAF9878429.1"/>
    </source>
</evidence>
<dbReference type="OrthoDB" id="408532at2759"/>
<dbReference type="GeneID" id="62159714"/>
<dbReference type="InterPro" id="IPR036156">
    <property type="entry name" value="Beta-gal/glucu_dom_sf"/>
</dbReference>
<feature type="domain" description="Glycoside hydrolase family 2 immunoglobulin-like beta-sandwich" evidence="6">
    <location>
        <begin position="267"/>
        <end position="376"/>
    </location>
</feature>
<evidence type="ECO:0000259" key="6">
    <source>
        <dbReference type="Pfam" id="PF00703"/>
    </source>
</evidence>
<dbReference type="RefSeq" id="XP_038747890.1">
    <property type="nucleotide sequence ID" value="XM_038886640.1"/>
</dbReference>
<dbReference type="Gene3D" id="2.60.40.10">
    <property type="entry name" value="Immunoglobulins"/>
    <property type="match status" value="3"/>
</dbReference>
<dbReference type="InterPro" id="IPR032311">
    <property type="entry name" value="DUF4982"/>
</dbReference>
<reference evidence="11" key="2">
    <citation type="submission" date="2020-11" db="EMBL/GenBank/DDBJ databases">
        <title>Whole genome sequencing of Colletotrichum sp.</title>
        <authorList>
            <person name="Li H."/>
        </authorList>
    </citation>
    <scope>NUCLEOTIDE SEQUENCE</scope>
    <source>
        <strain evidence="11">CkLH20</strain>
    </source>
</reference>
<organism evidence="11 12">
    <name type="scientific">Colletotrichum karsti</name>
    <dbReference type="NCBI Taxonomy" id="1095194"/>
    <lineage>
        <taxon>Eukaryota</taxon>
        <taxon>Fungi</taxon>
        <taxon>Dikarya</taxon>
        <taxon>Ascomycota</taxon>
        <taxon>Pezizomycotina</taxon>
        <taxon>Sordariomycetes</taxon>
        <taxon>Hypocreomycetidae</taxon>
        <taxon>Glomerellales</taxon>
        <taxon>Glomerellaceae</taxon>
        <taxon>Colletotrichum</taxon>
        <taxon>Colletotrichum boninense species complex</taxon>
    </lineage>
</organism>
<dbReference type="EMBL" id="JAATWM020000010">
    <property type="protein sequence ID" value="KAF9878429.1"/>
    <property type="molecule type" value="Genomic_DNA"/>
</dbReference>
<comment type="caution">
    <text evidence="11">The sequence shown here is derived from an EMBL/GenBank/DDBJ whole genome shotgun (WGS) entry which is preliminary data.</text>
</comment>
<feature type="domain" description="Glycoside hydrolase family 2" evidence="9">
    <location>
        <begin position="797"/>
        <end position="899"/>
    </location>
</feature>
<comment type="similarity">
    <text evidence="1">Belongs to the glycosyl hydrolase 2 family.</text>
</comment>
<dbReference type="PANTHER" id="PTHR42732:SF1">
    <property type="entry name" value="BETA-MANNOSIDASE"/>
    <property type="match status" value="1"/>
</dbReference>
<dbReference type="Pfam" id="PF00703">
    <property type="entry name" value="Glyco_hydro_2"/>
    <property type="match status" value="1"/>
</dbReference>
<evidence type="ECO:0000256" key="4">
    <source>
        <dbReference type="SAM" id="MobiDB-lite"/>
    </source>
</evidence>
<proteinExistence type="inferred from homology"/>
<evidence type="ECO:0000259" key="9">
    <source>
        <dbReference type="Pfam" id="PF18565"/>
    </source>
</evidence>
<dbReference type="SUPFAM" id="SSF49785">
    <property type="entry name" value="Galactose-binding domain-like"/>
    <property type="match status" value="1"/>
</dbReference>
<dbReference type="Pfam" id="PF02836">
    <property type="entry name" value="Glyco_hydro_2_C"/>
    <property type="match status" value="1"/>
</dbReference>
<keyword evidence="3" id="KW-0326">Glycosidase</keyword>
<dbReference type="PANTHER" id="PTHR42732">
    <property type="entry name" value="BETA-GALACTOSIDASE"/>
    <property type="match status" value="1"/>
</dbReference>
<accession>A0A9P6LJJ2</accession>
<dbReference type="InterPro" id="IPR017853">
    <property type="entry name" value="GH"/>
</dbReference>
<evidence type="ECO:0000259" key="8">
    <source>
        <dbReference type="Pfam" id="PF16355"/>
    </source>
</evidence>
<dbReference type="InterPro" id="IPR006103">
    <property type="entry name" value="Glyco_hydro_2_cat"/>
</dbReference>
<dbReference type="Gene3D" id="3.20.20.80">
    <property type="entry name" value="Glycosidases"/>
    <property type="match status" value="1"/>
</dbReference>
<feature type="signal peptide" evidence="5">
    <location>
        <begin position="1"/>
        <end position="30"/>
    </location>
</feature>
<keyword evidence="2 11" id="KW-0378">Hydrolase</keyword>
<feature type="domain" description="Beta-mannosidase-like galactose-binding" evidence="10">
    <location>
        <begin position="162"/>
        <end position="235"/>
    </location>
</feature>
<dbReference type="Gene3D" id="2.60.120.260">
    <property type="entry name" value="Galactose-binding domain-like"/>
    <property type="match status" value="1"/>
</dbReference>
<evidence type="ECO:0000313" key="12">
    <source>
        <dbReference type="Proteomes" id="UP000781932"/>
    </source>
</evidence>
<dbReference type="InterPro" id="IPR006101">
    <property type="entry name" value="Glyco_hydro_2"/>
</dbReference>
<evidence type="ECO:0000256" key="3">
    <source>
        <dbReference type="ARBA" id="ARBA00023295"/>
    </source>
</evidence>
<dbReference type="InterPro" id="IPR040605">
    <property type="entry name" value="Glyco_hydro2_dom5"/>
</dbReference>
<dbReference type="Proteomes" id="UP000781932">
    <property type="component" value="Unassembled WGS sequence"/>
</dbReference>
<dbReference type="Pfam" id="PF18565">
    <property type="entry name" value="Glyco_hydro2_C5"/>
    <property type="match status" value="1"/>
</dbReference>
<dbReference type="InterPro" id="IPR006102">
    <property type="entry name" value="Ig-like_GH2"/>
</dbReference>
<dbReference type="InterPro" id="IPR054593">
    <property type="entry name" value="Beta-mannosidase-like_N2"/>
</dbReference>
<reference evidence="11" key="1">
    <citation type="submission" date="2020-03" db="EMBL/GenBank/DDBJ databases">
        <authorList>
            <person name="He L."/>
        </authorList>
    </citation>
    <scope>NUCLEOTIDE SEQUENCE</scope>
    <source>
        <strain evidence="11">CkLH20</strain>
    </source>
</reference>
<dbReference type="SUPFAM" id="SSF51445">
    <property type="entry name" value="(Trans)glycosidases"/>
    <property type="match status" value="1"/>
</dbReference>
<gene>
    <name evidence="11" type="ORF">CkaCkLH20_03921</name>
</gene>
<dbReference type="NCBIfam" id="NF041463">
    <property type="entry name" value="GalB"/>
    <property type="match status" value="1"/>
</dbReference>
<dbReference type="PRINTS" id="PR00132">
    <property type="entry name" value="GLHYDRLASE2"/>
</dbReference>
<sequence>MSSRPPSQGRAYGLLLLSLVLLLVSRPAAAYSIRRQDNTTIQAGRERVSINKGWRFWRSEFNPDGIIYDHRPDLENLTDVFVLKPWILLSANDFISDPAKRHERPSGEPTRNVSYASEGFDDAAWETVNLPHDWAIKSPFYTEEDPIIGGGMGRLPVHGVGWYRRSLTVNPEDEGKSIYLDVDGAMSYAMVWLNGYLIGGWPYPYNSFRLDLTAHLKPGEDNLLAIRLDNPPDSARWYPGGGIYRNIWLTKVSPVAVGQWGTYIVSKDVSAESATLDLVVEVENKGDSDQEVEVSTDVYTLDSKTGEAGEKVSSFPASSVSVPGGSKESVTASSTVSNPQLWGPPPTQQPHRYVAITTISINGNVVDTYSTRFGIRSVTYDPNEGLLVNGEHIRIQGVNQHHDLGALGAAFNTRAAERQLEVLAELGCNAVRMSHNPPATELLELTDRMGFVVMDEVFDSWYRNKTDNDFHLIFPEWHEPDLRSFMRRDRNHPSVVMWSFGNEVSEQQIGDPGTVPALELHAVVREEDPTRPSTASMNYAKPNMSFPTAMDVLSLNYQGEGIRDTPNYSNLPGIKTHPLYADFHAAFPDKMILSSETASALSTRGSYIFPVAEDSGAPVNDTSGGNSTTMRVSGYELYSANFGASPDKVFAAQDRHPFVAGEFVWTGWDYLGEPTPYYSARSSYSGIVDLAGFKKDRFFLYQARWRPELRGAHVLPHWNWPDRVGEATPVHVFTAADEAELFLNGASQGRKTRAEYAYRFRWDEVAYEPGELKVVTYKDGAEWATEVVRTVGEATQLKATADRTTIAADGSDLSFVTVEVLDGNGDFVRFAEDEITFSISGPGEIVATDNGDPADLVAFPSLKRKAFSGLALAIVKFEEGATGEITITASGEALTDAVVTIKSQ</sequence>
<evidence type="ECO:0000256" key="5">
    <source>
        <dbReference type="SAM" id="SignalP"/>
    </source>
</evidence>
<feature type="compositionally biased region" description="Polar residues" evidence="4">
    <location>
        <begin position="328"/>
        <end position="340"/>
    </location>
</feature>
<dbReference type="AlphaFoldDB" id="A0A9P6LJJ2"/>
<feature type="domain" description="DUF4982" evidence="8">
    <location>
        <begin position="725"/>
        <end position="784"/>
    </location>
</feature>
<dbReference type="Pfam" id="PF22666">
    <property type="entry name" value="Glyco_hydro_2_N2"/>
    <property type="match status" value="1"/>
</dbReference>
<dbReference type="Pfam" id="PF16355">
    <property type="entry name" value="DUF4982"/>
    <property type="match status" value="1"/>
</dbReference>
<feature type="domain" description="Glycoside hydrolase family 2 catalytic" evidence="7">
    <location>
        <begin position="384"/>
        <end position="542"/>
    </location>
</feature>
<dbReference type="InterPro" id="IPR051913">
    <property type="entry name" value="GH2_Domain-Containing"/>
</dbReference>
<feature type="chain" id="PRO_5040436649" evidence="5">
    <location>
        <begin position="31"/>
        <end position="904"/>
    </location>
</feature>
<dbReference type="SUPFAM" id="SSF49303">
    <property type="entry name" value="beta-Galactosidase/glucuronidase domain"/>
    <property type="match status" value="1"/>
</dbReference>
<evidence type="ECO:0000256" key="1">
    <source>
        <dbReference type="ARBA" id="ARBA00007401"/>
    </source>
</evidence>
<feature type="region of interest" description="Disordered" evidence="4">
    <location>
        <begin position="303"/>
        <end position="348"/>
    </location>
</feature>
<dbReference type="InterPro" id="IPR023232">
    <property type="entry name" value="Glyco_hydro_2_AS"/>
</dbReference>
<dbReference type="InterPro" id="IPR008979">
    <property type="entry name" value="Galactose-bd-like_sf"/>
</dbReference>
<dbReference type="PROSITE" id="PS00608">
    <property type="entry name" value="GLYCOSYL_HYDROL_F2_2"/>
    <property type="match status" value="1"/>
</dbReference>
<evidence type="ECO:0000259" key="10">
    <source>
        <dbReference type="Pfam" id="PF22666"/>
    </source>
</evidence>
<feature type="compositionally biased region" description="Low complexity" evidence="4">
    <location>
        <begin position="312"/>
        <end position="326"/>
    </location>
</feature>
<evidence type="ECO:0000259" key="7">
    <source>
        <dbReference type="Pfam" id="PF02836"/>
    </source>
</evidence>
<dbReference type="InterPro" id="IPR048229">
    <property type="entry name" value="GalB-like"/>
</dbReference>